<dbReference type="EMBL" id="JPGY02000001">
    <property type="protein sequence ID" value="KRU11236.1"/>
    <property type="molecule type" value="Genomic_DNA"/>
</dbReference>
<reference evidence="1 4" key="1">
    <citation type="journal article" date="2015" name="Genome Announc.">
        <title>Complete Genome Sequence of the Nitrogen-Fixing and Solvent-Producing Clostridium pasteurianum DSM 525.</title>
        <authorList>
            <person name="Poehlein A."/>
            <person name="Grosse-Honebrink A."/>
            <person name="Zhang Y."/>
            <person name="Minton N.P."/>
            <person name="Daniel R."/>
        </authorList>
    </citation>
    <scope>NUCLEOTIDE SEQUENCE [LARGE SCALE GENOMIC DNA]</scope>
    <source>
        <strain evidence="1">DSM 525</strain>
        <strain evidence="4">DSM 525 / ATCC 6013</strain>
    </source>
</reference>
<protein>
    <submittedName>
        <fullName evidence="1">Uncharacterized protein</fullName>
    </submittedName>
</protein>
<name>A0A0H3J6F5_CLOPA</name>
<dbReference type="InterPro" id="IPR021377">
    <property type="entry name" value="DUF3006"/>
</dbReference>
<reference evidence="2 3" key="3">
    <citation type="journal article" name="Genome Announc.">
        <title>Improved Draft Genome Sequence of Clostridium pasteurianum Strain ATCC 6013 (DSM 525) Using a Hybrid Next-Generation Sequencing Approach.</title>
        <authorList>
            <person name="Pyne M.E."/>
            <person name="Utturkar S."/>
            <person name="Brown S.D."/>
            <person name="Moo-Young M."/>
            <person name="Chung D.A."/>
            <person name="Chou C.P."/>
        </authorList>
    </citation>
    <scope>NUCLEOTIDE SEQUENCE [LARGE SCALE GENOMIC DNA]</scope>
    <source>
        <strain evidence="2 3">ATCC 6013</strain>
    </source>
</reference>
<dbReference type="KEGG" id="cpat:CLPA_c27000"/>
<dbReference type="KEGG" id="cpae:CPAST_c27000"/>
<dbReference type="Pfam" id="PF11213">
    <property type="entry name" value="DUF3006"/>
    <property type="match status" value="1"/>
</dbReference>
<dbReference type="Gene3D" id="6.20.120.50">
    <property type="match status" value="1"/>
</dbReference>
<dbReference type="EMBL" id="CP009268">
    <property type="protein sequence ID" value="AJA52755.1"/>
    <property type="molecule type" value="Genomic_DNA"/>
</dbReference>
<gene>
    <name evidence="1" type="ORF">CLPA_c27000</name>
    <name evidence="2" type="ORF">CP6013_00483</name>
</gene>
<accession>A0A0H3J6F5</accession>
<dbReference type="eggNOG" id="ENOG50339TZ">
    <property type="taxonomic scope" value="Bacteria"/>
</dbReference>
<evidence type="ECO:0000313" key="4">
    <source>
        <dbReference type="Proteomes" id="UP000030905"/>
    </source>
</evidence>
<dbReference type="Proteomes" id="UP000028042">
    <property type="component" value="Unassembled WGS sequence"/>
</dbReference>
<evidence type="ECO:0000313" key="1">
    <source>
        <dbReference type="EMBL" id="AJA52755.1"/>
    </source>
</evidence>
<organism evidence="1 4">
    <name type="scientific">Clostridium pasteurianum DSM 525 = ATCC 6013</name>
    <dbReference type="NCBI Taxonomy" id="1262449"/>
    <lineage>
        <taxon>Bacteria</taxon>
        <taxon>Bacillati</taxon>
        <taxon>Bacillota</taxon>
        <taxon>Clostridia</taxon>
        <taxon>Eubacteriales</taxon>
        <taxon>Clostridiaceae</taxon>
        <taxon>Clostridium</taxon>
    </lineage>
</organism>
<dbReference type="GeneID" id="93074829"/>
<keyword evidence="4" id="KW-1185">Reference proteome</keyword>
<reference evidence="2" key="2">
    <citation type="submission" date="2015-10" db="EMBL/GenBank/DDBJ databases">
        <title>Improved Draft Genome Sequence of Clostridium pasteurianum Strain ATCC 6013 (DSM 525) Using a Hybrid Next-Generation Sequencing Approach.</title>
        <authorList>
            <person name="Pyne M.E."/>
            <person name="Utturkar S.M."/>
            <person name="Brown S.D."/>
            <person name="Moo-Young M."/>
            <person name="Chung D.A."/>
            <person name="Chou P.C."/>
        </authorList>
    </citation>
    <scope>NUCLEOTIDE SEQUENCE</scope>
    <source>
        <strain evidence="2">ATCC 6013</strain>
    </source>
</reference>
<dbReference type="PATRIC" id="fig|1262449.3.peg.1144"/>
<dbReference type="RefSeq" id="WP_003442699.1">
    <property type="nucleotide sequence ID" value="NZ_ANZB01000003.1"/>
</dbReference>
<dbReference type="Proteomes" id="UP000030905">
    <property type="component" value="Chromosome"/>
</dbReference>
<proteinExistence type="predicted"/>
<evidence type="ECO:0000313" key="2">
    <source>
        <dbReference type="EMBL" id="KRU11236.1"/>
    </source>
</evidence>
<evidence type="ECO:0000313" key="3">
    <source>
        <dbReference type="Proteomes" id="UP000028042"/>
    </source>
</evidence>
<dbReference type="AlphaFoldDB" id="A0A0H3J6F5"/>
<sequence length="70" mass="8230">MKVIVDRFEGKYAVCEKEGNVMINIEKSQLPKGVKEGDVIIIESKNIYIDLDETKYRRSKIKELIKDIWK</sequence>